<protein>
    <recommendedName>
        <fullName evidence="4">Secreted protein</fullName>
    </recommendedName>
</protein>
<feature type="chain" id="PRO_5020330496" description="Secreted protein" evidence="1">
    <location>
        <begin position="26"/>
        <end position="81"/>
    </location>
</feature>
<reference evidence="2 3" key="1">
    <citation type="submission" date="2019-01" db="EMBL/GenBank/DDBJ databases">
        <title>Genome Assembly of Collichthys lucidus.</title>
        <authorList>
            <person name="Cai M."/>
            <person name="Xiao S."/>
        </authorList>
    </citation>
    <scope>NUCLEOTIDE SEQUENCE [LARGE SCALE GENOMIC DNA]</scope>
    <source>
        <strain evidence="2">JT15FE1705JMU</strain>
        <tissue evidence="2">Muscle</tissue>
    </source>
</reference>
<evidence type="ECO:0008006" key="4">
    <source>
        <dbReference type="Google" id="ProtNLM"/>
    </source>
</evidence>
<name>A0A4U5U5N1_COLLU</name>
<evidence type="ECO:0000313" key="2">
    <source>
        <dbReference type="EMBL" id="TKS69553.1"/>
    </source>
</evidence>
<evidence type="ECO:0000256" key="1">
    <source>
        <dbReference type="SAM" id="SignalP"/>
    </source>
</evidence>
<proteinExistence type="predicted"/>
<accession>A0A4U5U5N1</accession>
<dbReference type="AlphaFoldDB" id="A0A4U5U5N1"/>
<evidence type="ECO:0000313" key="3">
    <source>
        <dbReference type="Proteomes" id="UP000298787"/>
    </source>
</evidence>
<keyword evidence="3" id="KW-1185">Reference proteome</keyword>
<keyword evidence="1" id="KW-0732">Signal</keyword>
<dbReference type="EMBL" id="CM014081">
    <property type="protein sequence ID" value="TKS69553.1"/>
    <property type="molecule type" value="Genomic_DNA"/>
</dbReference>
<gene>
    <name evidence="2" type="ORF">D9C73_003618</name>
</gene>
<feature type="signal peptide" evidence="1">
    <location>
        <begin position="1"/>
        <end position="25"/>
    </location>
</feature>
<sequence length="81" mass="9124">MAERGALSLLSLLCLTFLYTETTAAKHVDKVHKALRFVDLLTRCCPSKHTYLRCMQNHNVNGLIPFFTVSNFHASAVSRDV</sequence>
<organism evidence="2 3">
    <name type="scientific">Collichthys lucidus</name>
    <name type="common">Big head croaker</name>
    <name type="synonym">Sciaena lucida</name>
    <dbReference type="NCBI Taxonomy" id="240159"/>
    <lineage>
        <taxon>Eukaryota</taxon>
        <taxon>Metazoa</taxon>
        <taxon>Chordata</taxon>
        <taxon>Craniata</taxon>
        <taxon>Vertebrata</taxon>
        <taxon>Euteleostomi</taxon>
        <taxon>Actinopterygii</taxon>
        <taxon>Neopterygii</taxon>
        <taxon>Teleostei</taxon>
        <taxon>Neoteleostei</taxon>
        <taxon>Acanthomorphata</taxon>
        <taxon>Eupercaria</taxon>
        <taxon>Sciaenidae</taxon>
        <taxon>Collichthys</taxon>
    </lineage>
</organism>
<dbReference type="Proteomes" id="UP000298787">
    <property type="component" value="Chromosome 4"/>
</dbReference>